<reference evidence="1 2" key="1">
    <citation type="submission" date="2016-10" db="EMBL/GenBank/DDBJ databases">
        <authorList>
            <person name="de Groot N.N."/>
        </authorList>
    </citation>
    <scope>NUCLEOTIDE SEQUENCE [LARGE SCALE GENOMIC DNA]</scope>
    <source>
        <strain evidence="1 2">SLAS-1</strain>
    </source>
</reference>
<protein>
    <submittedName>
        <fullName evidence="1">L-ascorbate metabolism protein UlaG, beta-lactamase superfamily</fullName>
    </submittedName>
</protein>
<dbReference type="RefSeq" id="WP_089760880.1">
    <property type="nucleotide sequence ID" value="NZ_FNGO01000016.1"/>
</dbReference>
<dbReference type="STRING" id="321763.SAMN04488692_11649"/>
<sequence length="249" mass="29309">MSREISLTIWHIYHSGSAVLNHETKNLHIFDYYRQAGSKFPEIWRKNYDINSAYIYVSHSHGDHYDPEIFSWGEKFAGPRYILSSDLRSRTEKYEKRNFEFNYISPGQKVKSGETMVEAYESTDEGISLLTGPASSRPSIFFAGDLNWWDWQSFSEKERRTEEKEYKQVIDKLAGREIDLAFVPVDPRLEESFDLAGRYFIEKVSPKNFVPIHFGDDYETPERFRQKYDGDKTNILTVEEPGQRQELKL</sequence>
<evidence type="ECO:0000313" key="2">
    <source>
        <dbReference type="Proteomes" id="UP000199476"/>
    </source>
</evidence>
<dbReference type="Gene3D" id="3.60.15.10">
    <property type="entry name" value="Ribonuclease Z/Hydroxyacylglutathione hydrolase-like"/>
    <property type="match status" value="1"/>
</dbReference>
<dbReference type="PANTHER" id="PTHR42967:SF1">
    <property type="entry name" value="MBL FOLD METALLO-HYDROLASE"/>
    <property type="match status" value="1"/>
</dbReference>
<evidence type="ECO:0000313" key="1">
    <source>
        <dbReference type="EMBL" id="SDM09230.1"/>
    </source>
</evidence>
<dbReference type="EMBL" id="FNGO01000016">
    <property type="protein sequence ID" value="SDM09230.1"/>
    <property type="molecule type" value="Genomic_DNA"/>
</dbReference>
<name>A0A1G9QEB0_9FIRM</name>
<organism evidence="1 2">
    <name type="scientific">Halarsenatibacter silvermanii</name>
    <dbReference type="NCBI Taxonomy" id="321763"/>
    <lineage>
        <taxon>Bacteria</taxon>
        <taxon>Bacillati</taxon>
        <taxon>Bacillota</taxon>
        <taxon>Clostridia</taxon>
        <taxon>Halanaerobiales</taxon>
        <taxon>Halarsenatibacteraceae</taxon>
        <taxon>Halarsenatibacter</taxon>
    </lineage>
</organism>
<accession>A0A1G9QEB0</accession>
<dbReference type="OrthoDB" id="36975at2"/>
<dbReference type="PANTHER" id="PTHR42967">
    <property type="entry name" value="METAL DEPENDENT HYDROLASE"/>
    <property type="match status" value="1"/>
</dbReference>
<proteinExistence type="predicted"/>
<keyword evidence="2" id="KW-1185">Reference proteome</keyword>
<dbReference type="SUPFAM" id="SSF56281">
    <property type="entry name" value="Metallo-hydrolase/oxidoreductase"/>
    <property type="match status" value="1"/>
</dbReference>
<gene>
    <name evidence="1" type="ORF">SAMN04488692_11649</name>
</gene>
<dbReference type="AlphaFoldDB" id="A0A1G9QEB0"/>
<dbReference type="Proteomes" id="UP000199476">
    <property type="component" value="Unassembled WGS sequence"/>
</dbReference>
<dbReference type="InterPro" id="IPR036866">
    <property type="entry name" value="RibonucZ/Hydroxyglut_hydro"/>
</dbReference>